<dbReference type="InterPro" id="IPR044536">
    <property type="entry name" value="PEX7"/>
</dbReference>
<evidence type="ECO:0000256" key="10">
    <source>
        <dbReference type="ARBA" id="ARBA00032565"/>
    </source>
</evidence>
<keyword evidence="13" id="KW-1185">Reference proteome</keyword>
<accession>A0A9W8CXB1</accession>
<keyword evidence="7" id="KW-0653">Protein transport</keyword>
<evidence type="ECO:0000256" key="3">
    <source>
        <dbReference type="ARBA" id="ARBA00022448"/>
    </source>
</evidence>
<name>A0A9W8CXB1_9FUNG</name>
<comment type="similarity">
    <text evidence="9">Belongs to the WD repeat peroxin-7 family.</text>
</comment>
<evidence type="ECO:0000256" key="6">
    <source>
        <dbReference type="ARBA" id="ARBA00022737"/>
    </source>
</evidence>
<dbReference type="InterPro" id="IPR019775">
    <property type="entry name" value="WD40_repeat_CS"/>
</dbReference>
<sequence length="121" mass="13312">MAASYRTAGFKGYAVKFSPFSDQLLAAATSANFGLVGNGRLCVLGTHPSLGPRQQYDTQDGLFDLSWSEAHENQLATASGDGSIRLWDITINTLPVAKWHEHKREVMSVEWNYTAKTSFLS</sequence>
<dbReference type="PROSITE" id="PS50082">
    <property type="entry name" value="WD_REPEATS_2"/>
    <property type="match status" value="1"/>
</dbReference>
<reference evidence="12" key="1">
    <citation type="submission" date="2022-07" db="EMBL/GenBank/DDBJ databases">
        <title>Phylogenomic reconstructions and comparative analyses of Kickxellomycotina fungi.</title>
        <authorList>
            <person name="Reynolds N.K."/>
            <person name="Stajich J.E."/>
            <person name="Barry K."/>
            <person name="Grigoriev I.V."/>
            <person name="Crous P."/>
            <person name="Smith M.E."/>
        </authorList>
    </citation>
    <scope>NUCLEOTIDE SEQUENCE</scope>
    <source>
        <strain evidence="12">BCRC 34381</strain>
    </source>
</reference>
<dbReference type="GO" id="GO:0005782">
    <property type="term" value="C:peroxisomal matrix"/>
    <property type="evidence" value="ECO:0007669"/>
    <property type="project" value="UniProtKB-SubCell"/>
</dbReference>
<keyword evidence="5 11" id="KW-0853">WD repeat</keyword>
<keyword evidence="6" id="KW-0677">Repeat</keyword>
<dbReference type="PANTHER" id="PTHR46027:SF1">
    <property type="entry name" value="PEROXISOMAL TARGETING SIGNAL 2 RECEPTOR"/>
    <property type="match status" value="1"/>
</dbReference>
<keyword evidence="12" id="KW-0675">Receptor</keyword>
<evidence type="ECO:0000256" key="9">
    <source>
        <dbReference type="ARBA" id="ARBA00024017"/>
    </source>
</evidence>
<keyword evidence="3" id="KW-0813">Transport</keyword>
<evidence type="ECO:0000256" key="2">
    <source>
        <dbReference type="ARBA" id="ARBA00004514"/>
    </source>
</evidence>
<dbReference type="InterPro" id="IPR036322">
    <property type="entry name" value="WD40_repeat_dom_sf"/>
</dbReference>
<evidence type="ECO:0000256" key="4">
    <source>
        <dbReference type="ARBA" id="ARBA00022490"/>
    </source>
</evidence>
<keyword evidence="4" id="KW-0963">Cytoplasm</keyword>
<dbReference type="GO" id="GO:0005829">
    <property type="term" value="C:cytosol"/>
    <property type="evidence" value="ECO:0007669"/>
    <property type="project" value="UniProtKB-SubCell"/>
</dbReference>
<gene>
    <name evidence="12" type="primary">PEX7</name>
    <name evidence="12" type="ORF">LPJ61_004724</name>
</gene>
<proteinExistence type="inferred from homology"/>
<dbReference type="SMART" id="SM00320">
    <property type="entry name" value="WD40"/>
    <property type="match status" value="1"/>
</dbReference>
<dbReference type="GO" id="GO:0005053">
    <property type="term" value="F:peroxisome matrix targeting signal-2 binding"/>
    <property type="evidence" value="ECO:0007669"/>
    <property type="project" value="InterPro"/>
</dbReference>
<evidence type="ECO:0000256" key="1">
    <source>
        <dbReference type="ARBA" id="ARBA00004253"/>
    </source>
</evidence>
<dbReference type="InterPro" id="IPR015943">
    <property type="entry name" value="WD40/YVTN_repeat-like_dom_sf"/>
</dbReference>
<evidence type="ECO:0000256" key="7">
    <source>
        <dbReference type="ARBA" id="ARBA00022927"/>
    </source>
</evidence>
<evidence type="ECO:0000313" key="12">
    <source>
        <dbReference type="EMBL" id="KAJ1727160.1"/>
    </source>
</evidence>
<protein>
    <recommendedName>
        <fullName evidence="10">Peroxin-7</fullName>
    </recommendedName>
</protein>
<keyword evidence="8" id="KW-0576">Peroxisome</keyword>
<evidence type="ECO:0000256" key="5">
    <source>
        <dbReference type="ARBA" id="ARBA00022574"/>
    </source>
</evidence>
<dbReference type="Gene3D" id="2.130.10.10">
    <property type="entry name" value="YVTN repeat-like/Quinoprotein amine dehydrogenase"/>
    <property type="match status" value="1"/>
</dbReference>
<comment type="subcellular location">
    <subcellularLocation>
        <location evidence="2">Cytoplasm</location>
        <location evidence="2">Cytosol</location>
    </subcellularLocation>
    <subcellularLocation>
        <location evidence="1">Peroxisome matrix</location>
    </subcellularLocation>
</comment>
<feature type="non-terminal residue" evidence="12">
    <location>
        <position position="121"/>
    </location>
</feature>
<dbReference type="PROSITE" id="PS00678">
    <property type="entry name" value="WD_REPEATS_1"/>
    <property type="match status" value="1"/>
</dbReference>
<dbReference type="Proteomes" id="UP001143981">
    <property type="component" value="Unassembled WGS sequence"/>
</dbReference>
<dbReference type="InterPro" id="IPR001680">
    <property type="entry name" value="WD40_rpt"/>
</dbReference>
<dbReference type="EMBL" id="JANBOI010001201">
    <property type="protein sequence ID" value="KAJ1727160.1"/>
    <property type="molecule type" value="Genomic_DNA"/>
</dbReference>
<comment type="caution">
    <text evidence="12">The sequence shown here is derived from an EMBL/GenBank/DDBJ whole genome shotgun (WGS) entry which is preliminary data.</text>
</comment>
<dbReference type="PANTHER" id="PTHR46027">
    <property type="entry name" value="PEROXISOMAL TARGETING SIGNAL 2 RECEPTOR"/>
    <property type="match status" value="1"/>
</dbReference>
<dbReference type="SUPFAM" id="SSF50978">
    <property type="entry name" value="WD40 repeat-like"/>
    <property type="match status" value="1"/>
</dbReference>
<feature type="repeat" description="WD" evidence="11">
    <location>
        <begin position="55"/>
        <end position="89"/>
    </location>
</feature>
<evidence type="ECO:0000313" key="13">
    <source>
        <dbReference type="Proteomes" id="UP001143981"/>
    </source>
</evidence>
<dbReference type="AlphaFoldDB" id="A0A9W8CXB1"/>
<organism evidence="12 13">
    <name type="scientific">Coemansia biformis</name>
    <dbReference type="NCBI Taxonomy" id="1286918"/>
    <lineage>
        <taxon>Eukaryota</taxon>
        <taxon>Fungi</taxon>
        <taxon>Fungi incertae sedis</taxon>
        <taxon>Zoopagomycota</taxon>
        <taxon>Kickxellomycotina</taxon>
        <taxon>Kickxellomycetes</taxon>
        <taxon>Kickxellales</taxon>
        <taxon>Kickxellaceae</taxon>
        <taxon>Coemansia</taxon>
    </lineage>
</organism>
<dbReference type="Pfam" id="PF00400">
    <property type="entry name" value="WD40"/>
    <property type="match status" value="1"/>
</dbReference>
<evidence type="ECO:0000256" key="11">
    <source>
        <dbReference type="PROSITE-ProRule" id="PRU00221"/>
    </source>
</evidence>
<evidence type="ECO:0000256" key="8">
    <source>
        <dbReference type="ARBA" id="ARBA00023140"/>
    </source>
</evidence>
<dbReference type="GO" id="GO:0016558">
    <property type="term" value="P:protein import into peroxisome matrix"/>
    <property type="evidence" value="ECO:0007669"/>
    <property type="project" value="InterPro"/>
</dbReference>
<dbReference type="OrthoDB" id="273771at2759"/>